<feature type="non-terminal residue" evidence="2">
    <location>
        <position position="1"/>
    </location>
</feature>
<name>A0A815B5Q8_9BILA</name>
<feature type="non-terminal residue" evidence="2">
    <location>
        <position position="186"/>
    </location>
</feature>
<evidence type="ECO:0000313" key="1">
    <source>
        <dbReference type="EMBL" id="CAF1082533.1"/>
    </source>
</evidence>
<proteinExistence type="predicted"/>
<comment type="caution">
    <text evidence="2">The sequence shown here is derived from an EMBL/GenBank/DDBJ whole genome shotgun (WGS) entry which is preliminary data.</text>
</comment>
<organism evidence="2 5">
    <name type="scientific">Didymodactylos carnosus</name>
    <dbReference type="NCBI Taxonomy" id="1234261"/>
    <lineage>
        <taxon>Eukaryota</taxon>
        <taxon>Metazoa</taxon>
        <taxon>Spiralia</taxon>
        <taxon>Gnathifera</taxon>
        <taxon>Rotifera</taxon>
        <taxon>Eurotatoria</taxon>
        <taxon>Bdelloidea</taxon>
        <taxon>Philodinida</taxon>
        <taxon>Philodinidae</taxon>
        <taxon>Didymodactylos</taxon>
    </lineage>
</organism>
<dbReference type="EMBL" id="CAJOBA010009172">
    <property type="protein sequence ID" value="CAF3845324.1"/>
    <property type="molecule type" value="Genomic_DNA"/>
</dbReference>
<dbReference type="Proteomes" id="UP000663829">
    <property type="component" value="Unassembled WGS sequence"/>
</dbReference>
<evidence type="ECO:0000313" key="2">
    <source>
        <dbReference type="EMBL" id="CAF1266216.1"/>
    </source>
</evidence>
<dbReference type="EMBL" id="CAJOBC010021011">
    <property type="protein sequence ID" value="CAF4049269.1"/>
    <property type="molecule type" value="Genomic_DNA"/>
</dbReference>
<keyword evidence="5" id="KW-1185">Reference proteome</keyword>
<evidence type="ECO:0000313" key="3">
    <source>
        <dbReference type="EMBL" id="CAF3845324.1"/>
    </source>
</evidence>
<dbReference type="InterPro" id="IPR011044">
    <property type="entry name" value="Quino_amine_DH_bsu"/>
</dbReference>
<evidence type="ECO:0000313" key="5">
    <source>
        <dbReference type="Proteomes" id="UP000663829"/>
    </source>
</evidence>
<dbReference type="EMBL" id="CAJNOK010009157">
    <property type="protein sequence ID" value="CAF1082533.1"/>
    <property type="molecule type" value="Genomic_DNA"/>
</dbReference>
<dbReference type="SUPFAM" id="SSF50969">
    <property type="entry name" value="YVTN repeat-like/Quinoprotein amine dehydrogenase"/>
    <property type="match status" value="1"/>
</dbReference>
<dbReference type="Proteomes" id="UP000681722">
    <property type="component" value="Unassembled WGS sequence"/>
</dbReference>
<reference evidence="2" key="1">
    <citation type="submission" date="2021-02" db="EMBL/GenBank/DDBJ databases">
        <authorList>
            <person name="Nowell W R."/>
        </authorList>
    </citation>
    <scope>NUCLEOTIDE SEQUENCE</scope>
</reference>
<dbReference type="Proteomes" id="UP000682733">
    <property type="component" value="Unassembled WGS sequence"/>
</dbReference>
<evidence type="ECO:0000313" key="4">
    <source>
        <dbReference type="EMBL" id="CAF4049269.1"/>
    </source>
</evidence>
<dbReference type="Proteomes" id="UP000677228">
    <property type="component" value="Unassembled WGS sequence"/>
</dbReference>
<protein>
    <submittedName>
        <fullName evidence="2">Uncharacterized protein</fullName>
    </submittedName>
</protein>
<dbReference type="AlphaFoldDB" id="A0A815B5Q8"/>
<accession>A0A815B5Q8</accession>
<sequence>MLLRISGTSGSKMGVHSSRDDELWMKNVRQLKTTQDAPVLVFYENYEICLWNRNKPSKKLISLGRSVLWTTASGDGSGNRLVIYSLEKHSLLTYDLCENLKGTVRLKEEAKCNYMCLSENGGDYLFLIDKLKCFLYVYRVSSGKQIEKLYIEKLVSAEGMQATKDNGLIINVKSELMVFEIRDKPN</sequence>
<gene>
    <name evidence="2" type="ORF">GPM918_LOCUS26854</name>
    <name evidence="1" type="ORF">OVA965_LOCUS18432</name>
    <name evidence="4" type="ORF">SRO942_LOCUS27075</name>
    <name evidence="3" type="ORF">TMI583_LOCUS18444</name>
</gene>
<dbReference type="EMBL" id="CAJNOQ010010997">
    <property type="protein sequence ID" value="CAF1266216.1"/>
    <property type="molecule type" value="Genomic_DNA"/>
</dbReference>